<accession>A0A2B4RKM9</accession>
<sequence length="230" mass="26675">MESSSSITKSDQDTSLNESTTLEEDKKSREVQVNPEEASGVSESVRLTEEMLEYYHQKVKEMPSHKKKYEEAAFRVYGTIPNGVDPQKFREKMKSLHNEEKKNSLILDVRSFSGKFLNTMKHQDKYKAKLSSPRATMENSPSKSDKSKSSALEEDQKSKGLRVNPEEVIDALAVIRLTEEILEYYYQKDKEKQSCKRRYGEAAYWVYGTIPWGVDPRKFKKKMKHLQGEK</sequence>
<comment type="caution">
    <text evidence="2">The sequence shown here is derived from an EMBL/GenBank/DDBJ whole genome shotgun (WGS) entry which is preliminary data.</text>
</comment>
<keyword evidence="3" id="KW-1185">Reference proteome</keyword>
<gene>
    <name evidence="2" type="ORF">AWC38_SpisGene17938</name>
</gene>
<organism evidence="2 3">
    <name type="scientific">Stylophora pistillata</name>
    <name type="common">Smooth cauliflower coral</name>
    <dbReference type="NCBI Taxonomy" id="50429"/>
    <lineage>
        <taxon>Eukaryota</taxon>
        <taxon>Metazoa</taxon>
        <taxon>Cnidaria</taxon>
        <taxon>Anthozoa</taxon>
        <taxon>Hexacorallia</taxon>
        <taxon>Scleractinia</taxon>
        <taxon>Astrocoeniina</taxon>
        <taxon>Pocilloporidae</taxon>
        <taxon>Stylophora</taxon>
    </lineage>
</organism>
<feature type="region of interest" description="Disordered" evidence="1">
    <location>
        <begin position="1"/>
        <end position="44"/>
    </location>
</feature>
<evidence type="ECO:0000256" key="1">
    <source>
        <dbReference type="SAM" id="MobiDB-lite"/>
    </source>
</evidence>
<feature type="compositionally biased region" description="Polar residues" evidence="1">
    <location>
        <begin position="1"/>
        <end position="20"/>
    </location>
</feature>
<dbReference type="AlphaFoldDB" id="A0A2B4RKM9"/>
<protein>
    <submittedName>
        <fullName evidence="2">Uncharacterized protein</fullName>
    </submittedName>
</protein>
<evidence type="ECO:0000313" key="3">
    <source>
        <dbReference type="Proteomes" id="UP000225706"/>
    </source>
</evidence>
<dbReference type="OrthoDB" id="10539588at2759"/>
<name>A0A2B4RKM9_STYPI</name>
<proteinExistence type="predicted"/>
<dbReference type="EMBL" id="LSMT01000452">
    <property type="protein sequence ID" value="PFX17736.1"/>
    <property type="molecule type" value="Genomic_DNA"/>
</dbReference>
<feature type="region of interest" description="Disordered" evidence="1">
    <location>
        <begin position="124"/>
        <end position="160"/>
    </location>
</feature>
<reference evidence="3" key="1">
    <citation type="journal article" date="2017" name="bioRxiv">
        <title>Comparative analysis of the genomes of Stylophora pistillata and Acropora digitifera provides evidence for extensive differences between species of corals.</title>
        <authorList>
            <person name="Voolstra C.R."/>
            <person name="Li Y."/>
            <person name="Liew Y.J."/>
            <person name="Baumgarten S."/>
            <person name="Zoccola D."/>
            <person name="Flot J.-F."/>
            <person name="Tambutte S."/>
            <person name="Allemand D."/>
            <person name="Aranda M."/>
        </authorList>
    </citation>
    <scope>NUCLEOTIDE SEQUENCE [LARGE SCALE GENOMIC DNA]</scope>
</reference>
<evidence type="ECO:0000313" key="2">
    <source>
        <dbReference type="EMBL" id="PFX17736.1"/>
    </source>
</evidence>
<dbReference type="Proteomes" id="UP000225706">
    <property type="component" value="Unassembled WGS sequence"/>
</dbReference>